<proteinExistence type="predicted"/>
<organism evidence="1 2">
    <name type="scientific">Lysobacter yangpyeongensis</name>
    <dbReference type="NCBI Taxonomy" id="346182"/>
    <lineage>
        <taxon>Bacteria</taxon>
        <taxon>Pseudomonadati</taxon>
        <taxon>Pseudomonadota</taxon>
        <taxon>Gammaproteobacteria</taxon>
        <taxon>Lysobacterales</taxon>
        <taxon>Lysobacteraceae</taxon>
        <taxon>Lysobacter</taxon>
    </lineage>
</organism>
<accession>A0ABW0SL99</accession>
<name>A0ABW0SL99_9GAMM</name>
<gene>
    <name evidence="1" type="ORF">ACFPN1_06585</name>
</gene>
<dbReference type="Proteomes" id="UP001596036">
    <property type="component" value="Unassembled WGS sequence"/>
</dbReference>
<evidence type="ECO:0000313" key="2">
    <source>
        <dbReference type="Proteomes" id="UP001596036"/>
    </source>
</evidence>
<keyword evidence="2" id="KW-1185">Reference proteome</keyword>
<protein>
    <submittedName>
        <fullName evidence="1">Uncharacterized protein</fullName>
    </submittedName>
</protein>
<evidence type="ECO:0000313" key="1">
    <source>
        <dbReference type="EMBL" id="MFC5569725.1"/>
    </source>
</evidence>
<dbReference type="RefSeq" id="WP_386753954.1">
    <property type="nucleotide sequence ID" value="NZ_JBHSNM010000001.1"/>
</dbReference>
<dbReference type="EMBL" id="JBHSNM010000001">
    <property type="protein sequence ID" value="MFC5569725.1"/>
    <property type="molecule type" value="Genomic_DNA"/>
</dbReference>
<reference evidence="2" key="1">
    <citation type="journal article" date="2019" name="Int. J. Syst. Evol. Microbiol.">
        <title>The Global Catalogue of Microorganisms (GCM) 10K type strain sequencing project: providing services to taxonomists for standard genome sequencing and annotation.</title>
        <authorList>
            <consortium name="The Broad Institute Genomics Platform"/>
            <consortium name="The Broad Institute Genome Sequencing Center for Infectious Disease"/>
            <person name="Wu L."/>
            <person name="Ma J."/>
        </authorList>
    </citation>
    <scope>NUCLEOTIDE SEQUENCE [LARGE SCALE GENOMIC DNA]</scope>
    <source>
        <strain evidence="2">KACC 11407</strain>
    </source>
</reference>
<comment type="caution">
    <text evidence="1">The sequence shown here is derived from an EMBL/GenBank/DDBJ whole genome shotgun (WGS) entry which is preliminary data.</text>
</comment>
<sequence length="81" mass="8970">MGVSSAGKFAFKRRDELDALIDGFEQDLLTRFDELVAYCNGYADTILSVTGADDDEYVVNRINAILRERGLLSEPPGRPTT</sequence>